<dbReference type="Pfam" id="PF20457">
    <property type="entry name" value="DUF6710"/>
    <property type="match status" value="1"/>
</dbReference>
<sequence length="260" mass="30241">MLGVTLTSTFSSLRLLRLAFICVESKYRFFQQLSVKDNFDNIINFAKEILESNVSKDAKQHPIFDVIRILGRGLQTDYMKYLLYIDGDEDNSVPNLSWSSVGFEERSYISNNQSKYLKIHDLKKEVKCKKKINLSTDLILPWPWHKDRLIRALIDIGEGRKKKKWKQDFNNHFVEVWLPMGIAWVNGGNHSITMGIVQGGELEPEYYYDISEVYKYVYCDGENFIRTEDNKVIAKVTNVEFAAIFEIGRLLVEKGLSFID</sequence>
<evidence type="ECO:0000313" key="1">
    <source>
        <dbReference type="EMBL" id="AJG99801.1"/>
    </source>
</evidence>
<dbReference type="Proteomes" id="UP000031866">
    <property type="component" value="Chromosome"/>
</dbReference>
<organism evidence="1 2">
    <name type="scientific">Clostridium beijerinckii</name>
    <name type="common">Clostridium MP</name>
    <dbReference type="NCBI Taxonomy" id="1520"/>
    <lineage>
        <taxon>Bacteria</taxon>
        <taxon>Bacillati</taxon>
        <taxon>Bacillota</taxon>
        <taxon>Clostridia</taxon>
        <taxon>Eubacteriales</taxon>
        <taxon>Clostridiaceae</taxon>
        <taxon>Clostridium</taxon>
    </lineage>
</organism>
<dbReference type="KEGG" id="cbei:LF65_03238"/>
<proteinExistence type="predicted"/>
<gene>
    <name evidence="1" type="ORF">LF65_03238</name>
</gene>
<reference evidence="2" key="1">
    <citation type="submission" date="2014-12" db="EMBL/GenBank/DDBJ databases">
        <title>Genome sequence of Clostridium beijerinckii strain 59B.</title>
        <authorList>
            <person name="Little G.T."/>
            <person name="Minton N.P."/>
        </authorList>
    </citation>
    <scope>NUCLEOTIDE SEQUENCE [LARGE SCALE GENOMIC DNA]</scope>
    <source>
        <strain evidence="2">59B</strain>
    </source>
</reference>
<dbReference type="OrthoDB" id="1777863at2"/>
<protein>
    <submittedName>
        <fullName evidence="1">Uncharacterized protein</fullName>
    </submittedName>
</protein>
<dbReference type="EMBL" id="CP010086">
    <property type="protein sequence ID" value="AJG99801.1"/>
    <property type="molecule type" value="Genomic_DNA"/>
</dbReference>
<name>A0A0B5QNF9_CLOBE</name>
<accession>A0A0B5QNF9</accession>
<dbReference type="STRING" id="1520.LF65_03238"/>
<dbReference type="AlphaFoldDB" id="A0A0B5QNF9"/>
<evidence type="ECO:0000313" key="2">
    <source>
        <dbReference type="Proteomes" id="UP000031866"/>
    </source>
</evidence>
<dbReference type="InterPro" id="IPR046556">
    <property type="entry name" value="DUF6710"/>
</dbReference>